<accession>A0ABQ8F863</accession>
<dbReference type="Proteomes" id="UP001648503">
    <property type="component" value="Unassembled WGS sequence"/>
</dbReference>
<name>A0ABQ8F863_9FUNG</name>
<gene>
    <name evidence="1" type="ORF">BASA50_006990</name>
</gene>
<comment type="caution">
    <text evidence="1">The sequence shown here is derived from an EMBL/GenBank/DDBJ whole genome shotgun (WGS) entry which is preliminary data.</text>
</comment>
<dbReference type="EMBL" id="JAFCIX010000341">
    <property type="protein sequence ID" value="KAH6593934.1"/>
    <property type="molecule type" value="Genomic_DNA"/>
</dbReference>
<protein>
    <submittedName>
        <fullName evidence="1">Uncharacterized protein</fullName>
    </submittedName>
</protein>
<organism evidence="1 2">
    <name type="scientific">Batrachochytrium salamandrivorans</name>
    <dbReference type="NCBI Taxonomy" id="1357716"/>
    <lineage>
        <taxon>Eukaryota</taxon>
        <taxon>Fungi</taxon>
        <taxon>Fungi incertae sedis</taxon>
        <taxon>Chytridiomycota</taxon>
        <taxon>Chytridiomycota incertae sedis</taxon>
        <taxon>Chytridiomycetes</taxon>
        <taxon>Rhizophydiales</taxon>
        <taxon>Rhizophydiales incertae sedis</taxon>
        <taxon>Batrachochytrium</taxon>
    </lineage>
</organism>
<keyword evidence="2" id="KW-1185">Reference proteome</keyword>
<evidence type="ECO:0000313" key="2">
    <source>
        <dbReference type="Proteomes" id="UP001648503"/>
    </source>
</evidence>
<reference evidence="1 2" key="1">
    <citation type="submission" date="2021-02" db="EMBL/GenBank/DDBJ databases">
        <title>Variation within the Batrachochytrium salamandrivorans European outbreak.</title>
        <authorList>
            <person name="Kelly M."/>
            <person name="Pasmans F."/>
            <person name="Shea T.P."/>
            <person name="Munoz J.F."/>
            <person name="Carranza S."/>
            <person name="Cuomo C.A."/>
            <person name="Martel A."/>
        </authorList>
    </citation>
    <scope>NUCLEOTIDE SEQUENCE [LARGE SCALE GENOMIC DNA]</scope>
    <source>
        <strain evidence="1 2">AMFP18/2</strain>
    </source>
</reference>
<proteinExistence type="predicted"/>
<evidence type="ECO:0000313" key="1">
    <source>
        <dbReference type="EMBL" id="KAH6593934.1"/>
    </source>
</evidence>
<sequence>MPWRRVVHEYLVKVISENSLFQAFVDRTQSGISNTATRIANKEPIWKPSPNSFTGVFLKELKDGFVNLYKWKR</sequence>